<keyword evidence="1" id="KW-0479">Metal-binding</keyword>
<evidence type="ECO:0000313" key="2">
    <source>
        <dbReference type="EMBL" id="AIE99846.1"/>
    </source>
</evidence>
<sequence>MQQDDLAELFVHLKPEFYIEVETNGTILPNNALSTLVDQWNVSPKTKNSGNSLELCEDNECYAFFSKQKNCYFKYVVENKDDLIEIHNLMKKHKLEKNRVLLMTQAATKEDLLERESNVLLMSKENDLGFSPRMHVAKWGSQRGK</sequence>
<dbReference type="AlphaFoldDB" id="A0A075GCR5"/>
<keyword evidence="1" id="KW-0004">4Fe-4S</keyword>
<dbReference type="PANTHER" id="PTHR42836">
    <property type="entry name" value="7-CARBOXY-7-DEAZAGUANINE SYNTHASE"/>
    <property type="match status" value="1"/>
</dbReference>
<dbReference type="GO" id="GO:0051539">
    <property type="term" value="F:4 iron, 4 sulfur cluster binding"/>
    <property type="evidence" value="ECO:0007669"/>
    <property type="project" value="UniProtKB-KW"/>
</dbReference>
<accession>A0A075GCR5</accession>
<evidence type="ECO:0000256" key="1">
    <source>
        <dbReference type="ARBA" id="ARBA00022485"/>
    </source>
</evidence>
<dbReference type="InterPro" id="IPR013785">
    <property type="entry name" value="Aldolase_TIM"/>
</dbReference>
<dbReference type="EMBL" id="KF900574">
    <property type="protein sequence ID" value="AIE99846.1"/>
    <property type="molecule type" value="Genomic_DNA"/>
</dbReference>
<keyword evidence="1" id="KW-0408">Iron</keyword>
<organism evidence="2">
    <name type="scientific">uncultured marine thaumarchaeote KM3_11_F08</name>
    <dbReference type="NCBI Taxonomy" id="1455992"/>
    <lineage>
        <taxon>Archaea</taxon>
        <taxon>Nitrososphaerota</taxon>
        <taxon>environmental samples</taxon>
    </lineage>
</organism>
<keyword evidence="1" id="KW-0411">Iron-sulfur</keyword>
<protein>
    <submittedName>
        <fullName evidence="2">Putative coenzyme PQQ synthesis protein</fullName>
    </submittedName>
</protein>
<dbReference type="Gene3D" id="3.20.20.70">
    <property type="entry name" value="Aldolase class I"/>
    <property type="match status" value="1"/>
</dbReference>
<reference evidence="2" key="1">
    <citation type="journal article" date="2014" name="Genome Biol. Evol.">
        <title>Pangenome evidence for extensive interdomain horizontal transfer affecting lineage core and shell genes in uncultured planktonic thaumarchaeota and euryarchaeota.</title>
        <authorList>
            <person name="Deschamps P."/>
            <person name="Zivanovic Y."/>
            <person name="Moreira D."/>
            <person name="Rodriguez-Valera F."/>
            <person name="Lopez-Garcia P."/>
        </authorList>
    </citation>
    <scope>NUCLEOTIDE SEQUENCE</scope>
</reference>
<name>A0A075GCR5_9ARCH</name>
<proteinExistence type="predicted"/>
<dbReference type="PANTHER" id="PTHR42836:SF1">
    <property type="entry name" value="7-CARBOXY-7-DEAZAGUANINE SYNTHASE"/>
    <property type="match status" value="1"/>
</dbReference>